<organism evidence="2 3">
    <name type="scientific">Thiospirillum jenense</name>
    <dbReference type="NCBI Taxonomy" id="1653858"/>
    <lineage>
        <taxon>Bacteria</taxon>
        <taxon>Pseudomonadati</taxon>
        <taxon>Pseudomonadota</taxon>
        <taxon>Gammaproteobacteria</taxon>
        <taxon>Chromatiales</taxon>
        <taxon>Chromatiaceae</taxon>
        <taxon>Thiospirillum</taxon>
    </lineage>
</organism>
<evidence type="ECO:0000313" key="3">
    <source>
        <dbReference type="Proteomes" id="UP000548632"/>
    </source>
</evidence>
<comment type="caution">
    <text evidence="2">The sequence shown here is derived from an EMBL/GenBank/DDBJ whole genome shotgun (WGS) entry which is preliminary data.</text>
</comment>
<dbReference type="Pfam" id="PF08241">
    <property type="entry name" value="Methyltransf_11"/>
    <property type="match status" value="1"/>
</dbReference>
<dbReference type="GO" id="GO:0032259">
    <property type="term" value="P:methylation"/>
    <property type="evidence" value="ECO:0007669"/>
    <property type="project" value="UniProtKB-KW"/>
</dbReference>
<evidence type="ECO:0000259" key="1">
    <source>
        <dbReference type="Pfam" id="PF08241"/>
    </source>
</evidence>
<reference evidence="2 3" key="1">
    <citation type="journal article" date="2020" name="Arch. Microbiol.">
        <title>The genome sequence of the giant phototrophic gammaproteobacterium Thiospirillum jenense gives insight into its physiological properties and phylogenetic relationships.</title>
        <authorList>
            <person name="Imhoff J.F."/>
            <person name="Meyer T.E."/>
            <person name="Kyndt J.A."/>
        </authorList>
    </citation>
    <scope>NUCLEOTIDE SEQUENCE [LARGE SCALE GENOMIC DNA]</scope>
    <source>
        <strain evidence="2 3">DSM 216</strain>
    </source>
</reference>
<proteinExistence type="predicted"/>
<dbReference type="GO" id="GO:0008757">
    <property type="term" value="F:S-adenosylmethionine-dependent methyltransferase activity"/>
    <property type="evidence" value="ECO:0007669"/>
    <property type="project" value="InterPro"/>
</dbReference>
<dbReference type="AlphaFoldDB" id="A0A839HE05"/>
<gene>
    <name evidence="2" type="ORF">HUK38_12890</name>
</gene>
<dbReference type="RefSeq" id="WP_182584740.1">
    <property type="nucleotide sequence ID" value="NZ_JABVCQ010000036.1"/>
</dbReference>
<dbReference type="SUPFAM" id="SSF53335">
    <property type="entry name" value="S-adenosyl-L-methionine-dependent methyltransferases"/>
    <property type="match status" value="1"/>
</dbReference>
<keyword evidence="2" id="KW-0489">Methyltransferase</keyword>
<sequence length="279" mass="31728">MTSPPPEPICDVHLALAQWYRTPLGRWVGQVEAHYLAGALENTFGYYLLHYGNIAPFETTLQVSRVRRCIAVAPDWRDLALPITRATPRTASCCCALPPLLPLTASFEQLPFPSDSLDVVVLPHILDFVADPQQVLCEAERVLIPDGRLVLLGFNPLSSWGIWRLGNWRRCQMPWSGQWQTAGRLCEWLDIVGLQVERCDKLVYRPPLRSARGSQLAWLDTWGRRYWRPFGAVYAICAVKRVSALMPLRWRQRRRRVLVTGATVAHPTTHPYVDIVAPK</sequence>
<keyword evidence="2" id="KW-0808">Transferase</keyword>
<evidence type="ECO:0000313" key="2">
    <source>
        <dbReference type="EMBL" id="MBB1127113.1"/>
    </source>
</evidence>
<protein>
    <submittedName>
        <fullName evidence="2">Methyltransferase domain-containing protein</fullName>
    </submittedName>
</protein>
<dbReference type="InterPro" id="IPR013216">
    <property type="entry name" value="Methyltransf_11"/>
</dbReference>
<dbReference type="Gene3D" id="3.40.50.150">
    <property type="entry name" value="Vaccinia Virus protein VP39"/>
    <property type="match status" value="1"/>
</dbReference>
<dbReference type="EMBL" id="JABVCQ010000036">
    <property type="protein sequence ID" value="MBB1127113.1"/>
    <property type="molecule type" value="Genomic_DNA"/>
</dbReference>
<keyword evidence="3" id="KW-1185">Reference proteome</keyword>
<name>A0A839HE05_9GAMM</name>
<dbReference type="InterPro" id="IPR029063">
    <property type="entry name" value="SAM-dependent_MTases_sf"/>
</dbReference>
<accession>A0A839HE05</accession>
<dbReference type="Proteomes" id="UP000548632">
    <property type="component" value="Unassembled WGS sequence"/>
</dbReference>
<feature type="domain" description="Methyltransferase type 11" evidence="1">
    <location>
        <begin position="103"/>
        <end position="151"/>
    </location>
</feature>